<evidence type="ECO:0000259" key="2">
    <source>
        <dbReference type="Pfam" id="PF01557"/>
    </source>
</evidence>
<dbReference type="EMBL" id="UINC01007458">
    <property type="protein sequence ID" value="SVA33446.1"/>
    <property type="molecule type" value="Genomic_DNA"/>
</dbReference>
<keyword evidence="1" id="KW-0479">Metal-binding</keyword>
<dbReference type="Pfam" id="PF01557">
    <property type="entry name" value="FAA_hydrolase"/>
    <property type="match status" value="1"/>
</dbReference>
<dbReference type="AlphaFoldDB" id="A0A381UZ97"/>
<gene>
    <name evidence="3" type="ORF">METZ01_LOCUS86300</name>
</gene>
<dbReference type="PANTHER" id="PTHR11820">
    <property type="entry name" value="ACYLPYRUVASE"/>
    <property type="match status" value="1"/>
</dbReference>
<sequence>MIPVKGIEEQFPVNMVYCVGRNYTAHAREMGVDVRRPPLFFSKPGWTVTPLDSNIPYPPSTADLQHEVELVLAMGSEQNIYGFAVGVDLTRRDLQAQAKQEGRPWFSAKVFSGAAPVSQIIPTDTNFDFSSLLLELRVNGEVRQSDACRNMIWPPANIVRNLTSEVEVKSGDLIFTGTPAGVSKIKKDDEIHAEIKGFVDLNFTIV</sequence>
<dbReference type="InterPro" id="IPR036663">
    <property type="entry name" value="Fumarylacetoacetase_C_sf"/>
</dbReference>
<dbReference type="GO" id="GO:0046872">
    <property type="term" value="F:metal ion binding"/>
    <property type="evidence" value="ECO:0007669"/>
    <property type="project" value="UniProtKB-KW"/>
</dbReference>
<organism evidence="3">
    <name type="scientific">marine metagenome</name>
    <dbReference type="NCBI Taxonomy" id="408172"/>
    <lineage>
        <taxon>unclassified sequences</taxon>
        <taxon>metagenomes</taxon>
        <taxon>ecological metagenomes</taxon>
    </lineage>
</organism>
<feature type="domain" description="Fumarylacetoacetase-like C-terminal" evidence="2">
    <location>
        <begin position="16"/>
        <end position="206"/>
    </location>
</feature>
<dbReference type="GO" id="GO:0018773">
    <property type="term" value="F:acetylpyruvate hydrolase activity"/>
    <property type="evidence" value="ECO:0007669"/>
    <property type="project" value="TreeGrafter"/>
</dbReference>
<accession>A0A381UZ97</accession>
<dbReference type="PANTHER" id="PTHR11820:SF90">
    <property type="entry name" value="FLUTATHIONE S-TRANSFERASE"/>
    <property type="match status" value="1"/>
</dbReference>
<evidence type="ECO:0000256" key="1">
    <source>
        <dbReference type="ARBA" id="ARBA00022723"/>
    </source>
</evidence>
<dbReference type="Gene3D" id="3.90.850.10">
    <property type="entry name" value="Fumarylacetoacetase-like, C-terminal domain"/>
    <property type="match status" value="1"/>
</dbReference>
<proteinExistence type="predicted"/>
<evidence type="ECO:0000313" key="3">
    <source>
        <dbReference type="EMBL" id="SVA33446.1"/>
    </source>
</evidence>
<reference evidence="3" key="1">
    <citation type="submission" date="2018-05" db="EMBL/GenBank/DDBJ databases">
        <authorList>
            <person name="Lanie J.A."/>
            <person name="Ng W.-L."/>
            <person name="Kazmierczak K.M."/>
            <person name="Andrzejewski T.M."/>
            <person name="Davidsen T.M."/>
            <person name="Wayne K.J."/>
            <person name="Tettelin H."/>
            <person name="Glass J.I."/>
            <person name="Rusch D."/>
            <person name="Podicherti R."/>
            <person name="Tsui H.-C.T."/>
            <person name="Winkler M.E."/>
        </authorList>
    </citation>
    <scope>NUCLEOTIDE SEQUENCE</scope>
</reference>
<dbReference type="InterPro" id="IPR011234">
    <property type="entry name" value="Fumarylacetoacetase-like_C"/>
</dbReference>
<name>A0A381UZ97_9ZZZZ</name>
<dbReference type="SUPFAM" id="SSF56529">
    <property type="entry name" value="FAH"/>
    <property type="match status" value="1"/>
</dbReference>
<protein>
    <recommendedName>
        <fullName evidence="2">Fumarylacetoacetase-like C-terminal domain-containing protein</fullName>
    </recommendedName>
</protein>